<dbReference type="InterPro" id="IPR043136">
    <property type="entry name" value="B30.2/SPRY_sf"/>
</dbReference>
<gene>
    <name evidence="2" type="ORF">SAMEA4029009_CIC11G00000002837</name>
</gene>
<sequence>MSDNNLIHVIPPYLLNTCLGLELQRELFWANPELGTKNAFVSSPSCHFRQPKNLPRKQDAFCEDKSVNDDLKEKLREKFAVAGILGDSPPQKISEEYLFELYEIFKSRLRTEGPKSRADTKETPENGILALAVASSMAPHTDALPKKKQSVFEFPNLGEFRFGPEVIKEIANSRDVSPEGLKNMVASLSELMRLARDNNGHKYSFLPYLMVNNQRTFLSPLPMYWTLLSIDKQLEQLDVLYGMSVSLENGYSILEFKLNKLDFNFEDTMRRKRYYNFIANNEVDDRTGVFYYEVLVEQKTTPATNHRPILLANDSSLSSGSSLLFSVGFTKRHVRFDTMPSTSGSTTTTESIDLKDIQNEIAFYNQEAYTSNLDDDTLTFLGAEPGISFEGSFALSFNNSCSYASIKNGDNSYRTSSLNMNRRFSQLNRQAANELDTSRLDVEVPFTTHAKPSMQGNKILCTDTVGCGVNFINKTLFITLNGILVKTISHNEIINTNRHKDSIFVSSSKPMSLFPMIGFQLSDVPATIGEGDLPESKIITNFGQKEFLFNINHYVKEFKSEQETELNSTIAEELRNLTLASSIVTGLPEESFEKSVKNFKDDPTLLNDFIKGYLVQEGYLDTLDSFKDDLTDLAENTSYKANGDVPINDLQNNKDAESLIKESDALNRHTLRTLIFEGEFKKAADFLQENYPKLALMKRCIFDLQVMHYVHLLKRFIDVKVGNEFVFGVSGASETQKLFTEAFEYGRNLLNNPEARSLKQALSELSGVLLVHEKEDLAELTNAKKYLDNFGRELGELANRVNLAILELKNFHSESRLENMIHSVGRNISTLCADNDDPFKMINYEKDYIDI</sequence>
<dbReference type="PANTHER" id="PTHR12864">
    <property type="entry name" value="RAN BINDING PROTEIN 9-RELATED"/>
    <property type="match status" value="1"/>
</dbReference>
<evidence type="ECO:0000313" key="2">
    <source>
        <dbReference type="EMBL" id="SGZ49945.1"/>
    </source>
</evidence>
<evidence type="ECO:0000313" key="3">
    <source>
        <dbReference type="Proteomes" id="UP000182259"/>
    </source>
</evidence>
<reference evidence="2 3" key="1">
    <citation type="submission" date="2016-10" db="EMBL/GenBank/DDBJ databases">
        <authorList>
            <person name="de Groot N.N."/>
        </authorList>
    </citation>
    <scope>NUCLEOTIDE SEQUENCE [LARGE SCALE GENOMIC DNA]</scope>
    <source>
        <strain evidence="2 3">PYCC 4715</strain>
    </source>
</reference>
<dbReference type="EMBL" id="LT635764">
    <property type="protein sequence ID" value="SGZ49945.1"/>
    <property type="molecule type" value="Genomic_DNA"/>
</dbReference>
<feature type="domain" description="CTLH" evidence="1">
    <location>
        <begin position="664"/>
        <end position="720"/>
    </location>
</feature>
<dbReference type="Pfam" id="PF10607">
    <property type="entry name" value="CTLH"/>
    <property type="match status" value="1"/>
</dbReference>
<accession>A0A1L0BET9</accession>
<dbReference type="Proteomes" id="UP000182259">
    <property type="component" value="Chromosome I"/>
</dbReference>
<dbReference type="InterPro" id="IPR006595">
    <property type="entry name" value="CTLH_C"/>
</dbReference>
<dbReference type="InterPro" id="IPR024964">
    <property type="entry name" value="CTLH/CRA"/>
</dbReference>
<dbReference type="InterPro" id="IPR050618">
    <property type="entry name" value="Ubq-SigPath_Reg"/>
</dbReference>
<name>A0A1L0BET9_9ASCO</name>
<dbReference type="AlphaFoldDB" id="A0A1L0BET9"/>
<organism evidence="2 3">
    <name type="scientific">Sungouiella intermedia</name>
    <dbReference type="NCBI Taxonomy" id="45354"/>
    <lineage>
        <taxon>Eukaryota</taxon>
        <taxon>Fungi</taxon>
        <taxon>Dikarya</taxon>
        <taxon>Ascomycota</taxon>
        <taxon>Saccharomycotina</taxon>
        <taxon>Pichiomycetes</taxon>
        <taxon>Metschnikowiaceae</taxon>
        <taxon>Sungouiella</taxon>
    </lineage>
</organism>
<proteinExistence type="predicted"/>
<protein>
    <submittedName>
        <fullName evidence="2">CIC11C00000002837</fullName>
    </submittedName>
</protein>
<evidence type="ECO:0000259" key="1">
    <source>
        <dbReference type="PROSITE" id="PS50897"/>
    </source>
</evidence>
<dbReference type="Gene3D" id="2.60.120.920">
    <property type="match status" value="1"/>
</dbReference>
<dbReference type="PROSITE" id="PS50897">
    <property type="entry name" value="CTLH"/>
    <property type="match status" value="1"/>
</dbReference>